<gene>
    <name evidence="2" type="ORF">CVLEPA_LOCUS10536</name>
</gene>
<name>A0ABP0FKU1_CLALP</name>
<feature type="chain" id="PRO_5047278361" evidence="1">
    <location>
        <begin position="24"/>
        <end position="113"/>
    </location>
</feature>
<protein>
    <submittedName>
        <fullName evidence="2">Uncharacterized protein</fullName>
    </submittedName>
</protein>
<organism evidence="2 3">
    <name type="scientific">Clavelina lepadiformis</name>
    <name type="common">Light-bulb sea squirt</name>
    <name type="synonym">Ascidia lepadiformis</name>
    <dbReference type="NCBI Taxonomy" id="159417"/>
    <lineage>
        <taxon>Eukaryota</taxon>
        <taxon>Metazoa</taxon>
        <taxon>Chordata</taxon>
        <taxon>Tunicata</taxon>
        <taxon>Ascidiacea</taxon>
        <taxon>Aplousobranchia</taxon>
        <taxon>Clavelinidae</taxon>
        <taxon>Clavelina</taxon>
    </lineage>
</organism>
<dbReference type="InterPro" id="IPR045860">
    <property type="entry name" value="Snake_toxin-like_sf"/>
</dbReference>
<dbReference type="SUPFAM" id="SSF57302">
    <property type="entry name" value="Snake toxin-like"/>
    <property type="match status" value="1"/>
</dbReference>
<dbReference type="Proteomes" id="UP001642483">
    <property type="component" value="Unassembled WGS sequence"/>
</dbReference>
<evidence type="ECO:0000256" key="1">
    <source>
        <dbReference type="SAM" id="SignalP"/>
    </source>
</evidence>
<evidence type="ECO:0000313" key="2">
    <source>
        <dbReference type="EMBL" id="CAK8680264.1"/>
    </source>
</evidence>
<proteinExistence type="predicted"/>
<comment type="caution">
    <text evidence="2">The sequence shown here is derived from an EMBL/GenBank/DDBJ whole genome shotgun (WGS) entry which is preliminary data.</text>
</comment>
<accession>A0ABP0FKU1</accession>
<sequence length="113" mass="12145">MYQETRNSAILFLLGLFNCNVMARDCFQCSYIEGLSSTQRDCKEPASTSALLKNCPAGQNYCLTVTSNGPAGNTVTRGCSSNAVPYDCLTILGERSCTSTCKESGCNNKVFAN</sequence>
<dbReference type="EMBL" id="CAWYQH010000068">
    <property type="protein sequence ID" value="CAK8680264.1"/>
    <property type="molecule type" value="Genomic_DNA"/>
</dbReference>
<feature type="signal peptide" evidence="1">
    <location>
        <begin position="1"/>
        <end position="23"/>
    </location>
</feature>
<keyword evidence="1" id="KW-0732">Signal</keyword>
<reference evidence="2 3" key="1">
    <citation type="submission" date="2024-02" db="EMBL/GenBank/DDBJ databases">
        <authorList>
            <person name="Daric V."/>
            <person name="Darras S."/>
        </authorList>
    </citation>
    <scope>NUCLEOTIDE SEQUENCE [LARGE SCALE GENOMIC DNA]</scope>
</reference>
<keyword evidence="3" id="KW-1185">Reference proteome</keyword>
<evidence type="ECO:0000313" key="3">
    <source>
        <dbReference type="Proteomes" id="UP001642483"/>
    </source>
</evidence>